<dbReference type="Proteomes" id="UP001500827">
    <property type="component" value="Unassembled WGS sequence"/>
</dbReference>
<evidence type="ECO:0000313" key="10">
    <source>
        <dbReference type="Proteomes" id="UP001500827"/>
    </source>
</evidence>
<dbReference type="NCBIfam" id="TIGR01536">
    <property type="entry name" value="asn_synth_AEB"/>
    <property type="match status" value="1"/>
</dbReference>
<dbReference type="InterPro" id="IPR033738">
    <property type="entry name" value="AsnB_N"/>
</dbReference>
<keyword evidence="10" id="KW-1185">Reference proteome</keyword>
<comment type="pathway">
    <text evidence="1">Amino-acid biosynthesis; L-asparagine biosynthesis; L-asparagine from L-aspartate (L-Gln route): step 1/1.</text>
</comment>
<dbReference type="InterPro" id="IPR051786">
    <property type="entry name" value="ASN_synthetase/amidase"/>
</dbReference>
<dbReference type="EC" id="6.3.5.4" evidence="3"/>
<dbReference type="SUPFAM" id="SSF52402">
    <property type="entry name" value="Adenine nucleotide alpha hydrolases-like"/>
    <property type="match status" value="1"/>
</dbReference>
<keyword evidence="4" id="KW-0547">Nucleotide-binding</keyword>
<comment type="similarity">
    <text evidence="2">Belongs to the asparagine synthetase family.</text>
</comment>
<dbReference type="InterPro" id="IPR006426">
    <property type="entry name" value="Asn_synth_AEB"/>
</dbReference>
<evidence type="ECO:0000313" key="9">
    <source>
        <dbReference type="EMBL" id="GAA3890124.1"/>
    </source>
</evidence>
<evidence type="ECO:0000256" key="7">
    <source>
        <dbReference type="ARBA" id="ARBA00048741"/>
    </source>
</evidence>
<organism evidence="9 10">
    <name type="scientific">Sphingomonas limnosediminicola</name>
    <dbReference type="NCBI Taxonomy" id="940133"/>
    <lineage>
        <taxon>Bacteria</taxon>
        <taxon>Pseudomonadati</taxon>
        <taxon>Pseudomonadota</taxon>
        <taxon>Alphaproteobacteria</taxon>
        <taxon>Sphingomonadales</taxon>
        <taxon>Sphingomonadaceae</taxon>
        <taxon>Sphingomonas</taxon>
    </lineage>
</organism>
<accession>A0ABP7L078</accession>
<dbReference type="PANTHER" id="PTHR43284">
    <property type="entry name" value="ASPARAGINE SYNTHETASE (GLUTAMINE-HYDROLYZING)"/>
    <property type="match status" value="1"/>
</dbReference>
<evidence type="ECO:0000256" key="5">
    <source>
        <dbReference type="ARBA" id="ARBA00022840"/>
    </source>
</evidence>
<keyword evidence="5" id="KW-0067">ATP-binding</keyword>
<dbReference type="InterPro" id="IPR029055">
    <property type="entry name" value="Ntn_hydrolases_N"/>
</dbReference>
<dbReference type="EMBL" id="BAABBM010000001">
    <property type="protein sequence ID" value="GAA3890124.1"/>
    <property type="molecule type" value="Genomic_DNA"/>
</dbReference>
<sequence length="646" mass="72567">MCGIFAALGPKLAGSSLENVFAVLHHRGPDGRGSFSEEAAGLTFAHTRLAVIDLATGEQPMHSEDGNLVLICNGEIYDFERIRRSLEAKGHAFRTKSDSEVILNLYREYGLGCFDELRGEFAFLLYDKARRLLIAARDRFGIKPLYFSRLTGGGFVFASEMKAIFASGLVAPRLNVAAFDPLVELDPVNMQFPFEEIEHVPPASFLTIDVDTHDIEISRYWSDEIPAHCADAVPQPFGDAPEECARLVLHELEEAVRLRLRADVPVGLYLSGGVDSAFIGALMQRNLNLPLHSFSISFEGSDRNEQRFARRAADVIGTAHHELAVSKQMLWDNVAKSLWFSELPFVSLAPVGKFLLSELARKHVTVVITGEGADEIFLGYRTYFEDAIRETRNALPRGRSASAQARRLKLGGLSGALLKRLSLFIFHRSQRHRLASARMSTTVRSDQAKPVICAVQQGRLASMPFDILCFLGDREEMAHSLEARLPFLDHKLYEVAKEIPVDFKMRDGREKAVLRDAADGILPDDLRLRRKSGFMLTSDPVDLFGEDQEASADLTRHLSRDAFEGAQIFSYGAYRLASLLARLPMSRRFRSLKRLRRNSNKVLMYMMQANMLHDLFVCHPPWIAADKQETEKWRMVQCPLSTHSCH</sequence>
<dbReference type="Pfam" id="PF00733">
    <property type="entry name" value="Asn_synthase"/>
    <property type="match status" value="1"/>
</dbReference>
<dbReference type="PIRSF" id="PIRSF001589">
    <property type="entry name" value="Asn_synthetase_glu-h"/>
    <property type="match status" value="1"/>
</dbReference>
<gene>
    <name evidence="9" type="primary">asnB_2</name>
    <name evidence="9" type="ORF">GCM10022276_06460</name>
</gene>
<evidence type="ECO:0000256" key="2">
    <source>
        <dbReference type="ARBA" id="ARBA00005752"/>
    </source>
</evidence>
<reference evidence="10" key="1">
    <citation type="journal article" date="2019" name="Int. J. Syst. Evol. Microbiol.">
        <title>The Global Catalogue of Microorganisms (GCM) 10K type strain sequencing project: providing services to taxonomists for standard genome sequencing and annotation.</title>
        <authorList>
            <consortium name="The Broad Institute Genomics Platform"/>
            <consortium name="The Broad Institute Genome Sequencing Center for Infectious Disease"/>
            <person name="Wu L."/>
            <person name="Ma J."/>
        </authorList>
    </citation>
    <scope>NUCLEOTIDE SEQUENCE [LARGE SCALE GENOMIC DNA]</scope>
    <source>
        <strain evidence="10">JCM 17543</strain>
    </source>
</reference>
<dbReference type="Gene3D" id="3.40.50.620">
    <property type="entry name" value="HUPs"/>
    <property type="match status" value="1"/>
</dbReference>
<dbReference type="PROSITE" id="PS51278">
    <property type="entry name" value="GATASE_TYPE_2"/>
    <property type="match status" value="1"/>
</dbReference>
<name>A0ABP7L078_9SPHN</name>
<protein>
    <recommendedName>
        <fullName evidence="3">asparagine synthase (glutamine-hydrolyzing)</fullName>
        <ecNumber evidence="3">6.3.5.4</ecNumber>
    </recommendedName>
</protein>
<dbReference type="Gene3D" id="3.60.20.10">
    <property type="entry name" value="Glutamine Phosphoribosylpyrophosphate, subunit 1, domain 1"/>
    <property type="match status" value="1"/>
</dbReference>
<dbReference type="CDD" id="cd01991">
    <property type="entry name" value="Asn_synthase_B_C"/>
    <property type="match status" value="1"/>
</dbReference>
<dbReference type="InterPro" id="IPR017932">
    <property type="entry name" value="GATase_2_dom"/>
</dbReference>
<comment type="caution">
    <text evidence="9">The sequence shown here is derived from an EMBL/GenBank/DDBJ whole genome shotgun (WGS) entry which is preliminary data.</text>
</comment>
<evidence type="ECO:0000256" key="4">
    <source>
        <dbReference type="ARBA" id="ARBA00022741"/>
    </source>
</evidence>
<evidence type="ECO:0000259" key="8">
    <source>
        <dbReference type="PROSITE" id="PS51278"/>
    </source>
</evidence>
<evidence type="ECO:0000256" key="3">
    <source>
        <dbReference type="ARBA" id="ARBA00012737"/>
    </source>
</evidence>
<evidence type="ECO:0000256" key="1">
    <source>
        <dbReference type="ARBA" id="ARBA00005187"/>
    </source>
</evidence>
<dbReference type="PANTHER" id="PTHR43284:SF1">
    <property type="entry name" value="ASPARAGINE SYNTHETASE"/>
    <property type="match status" value="1"/>
</dbReference>
<dbReference type="CDD" id="cd00712">
    <property type="entry name" value="AsnB"/>
    <property type="match status" value="1"/>
</dbReference>
<feature type="domain" description="Glutamine amidotransferase type-2" evidence="8">
    <location>
        <begin position="2"/>
        <end position="211"/>
    </location>
</feature>
<keyword evidence="6" id="KW-0315">Glutamine amidotransferase</keyword>
<dbReference type="InterPro" id="IPR001962">
    <property type="entry name" value="Asn_synthase"/>
</dbReference>
<dbReference type="InterPro" id="IPR014729">
    <property type="entry name" value="Rossmann-like_a/b/a_fold"/>
</dbReference>
<dbReference type="Pfam" id="PF13537">
    <property type="entry name" value="GATase_7"/>
    <property type="match status" value="1"/>
</dbReference>
<dbReference type="SUPFAM" id="SSF56235">
    <property type="entry name" value="N-terminal nucleophile aminohydrolases (Ntn hydrolases)"/>
    <property type="match status" value="1"/>
</dbReference>
<evidence type="ECO:0000256" key="6">
    <source>
        <dbReference type="ARBA" id="ARBA00022962"/>
    </source>
</evidence>
<proteinExistence type="inferred from homology"/>
<comment type="catalytic activity">
    <reaction evidence="7">
        <text>L-aspartate + L-glutamine + ATP + H2O = L-asparagine + L-glutamate + AMP + diphosphate + H(+)</text>
        <dbReference type="Rhea" id="RHEA:12228"/>
        <dbReference type="ChEBI" id="CHEBI:15377"/>
        <dbReference type="ChEBI" id="CHEBI:15378"/>
        <dbReference type="ChEBI" id="CHEBI:29985"/>
        <dbReference type="ChEBI" id="CHEBI:29991"/>
        <dbReference type="ChEBI" id="CHEBI:30616"/>
        <dbReference type="ChEBI" id="CHEBI:33019"/>
        <dbReference type="ChEBI" id="CHEBI:58048"/>
        <dbReference type="ChEBI" id="CHEBI:58359"/>
        <dbReference type="ChEBI" id="CHEBI:456215"/>
        <dbReference type="EC" id="6.3.5.4"/>
    </reaction>
</comment>